<dbReference type="EMBL" id="MT142443">
    <property type="protein sequence ID" value="QJA80958.1"/>
    <property type="molecule type" value="Genomic_DNA"/>
</dbReference>
<gene>
    <name evidence="2" type="ORF">MM415A00613_0005</name>
    <name evidence="1" type="ORF">MM415B00887_0029</name>
</gene>
<dbReference type="AlphaFoldDB" id="A0A6M3KHJ1"/>
<reference evidence="2" key="1">
    <citation type="submission" date="2020-03" db="EMBL/GenBank/DDBJ databases">
        <title>The deep terrestrial virosphere.</title>
        <authorList>
            <person name="Holmfeldt K."/>
            <person name="Nilsson E."/>
            <person name="Simone D."/>
            <person name="Lopez-Fernandez M."/>
            <person name="Wu X."/>
            <person name="de Brujin I."/>
            <person name="Lundin D."/>
            <person name="Andersson A."/>
            <person name="Bertilsson S."/>
            <person name="Dopson M."/>
        </authorList>
    </citation>
    <scope>NUCLEOTIDE SEQUENCE</scope>
    <source>
        <strain evidence="2">MM415A00613</strain>
        <strain evidence="1">MM415B00887</strain>
    </source>
</reference>
<organism evidence="2">
    <name type="scientific">viral metagenome</name>
    <dbReference type="NCBI Taxonomy" id="1070528"/>
    <lineage>
        <taxon>unclassified sequences</taxon>
        <taxon>metagenomes</taxon>
        <taxon>organismal metagenomes</taxon>
    </lineage>
</organism>
<sequence length="122" mass="12660">MARNHNQEIYHMKKVLMIAVAALAMAVGSFAYATAPPATRIDKSNVSLYLPDATLPSAAIVSRADATGLIATPIGKRTCPALLEGNKLTVENSAAEADDSVSAMPGGASLGVASRRAHSFYT</sequence>
<name>A0A6M3KHJ1_9ZZZZ</name>
<accession>A0A6M3KHJ1</accession>
<evidence type="ECO:0000313" key="1">
    <source>
        <dbReference type="EMBL" id="QJA61840.1"/>
    </source>
</evidence>
<evidence type="ECO:0000313" key="2">
    <source>
        <dbReference type="EMBL" id="QJA80958.1"/>
    </source>
</evidence>
<proteinExistence type="predicted"/>
<dbReference type="EMBL" id="MT141454">
    <property type="protein sequence ID" value="QJA61840.1"/>
    <property type="molecule type" value="Genomic_DNA"/>
</dbReference>
<protein>
    <submittedName>
        <fullName evidence="2">Uncharacterized protein</fullName>
    </submittedName>
</protein>